<name>A0A5B9W9P5_9BACT</name>
<dbReference type="AlphaFoldDB" id="A0A5B9W9P5"/>
<evidence type="ECO:0000313" key="1">
    <source>
        <dbReference type="EMBL" id="QEH36560.1"/>
    </source>
</evidence>
<keyword evidence="2" id="KW-1185">Reference proteome</keyword>
<dbReference type="EMBL" id="CP042997">
    <property type="protein sequence ID" value="QEH36560.1"/>
    <property type="molecule type" value="Genomic_DNA"/>
</dbReference>
<sequence length="84" mass="9293">MTARHRPKAARELNRSPGEVVKVLAVPLIDARQMHYLRAIAEEGNLGQTPEEVAAFFITEGISRRILTPGGSIEPPESWEGFQP</sequence>
<dbReference type="Proteomes" id="UP000324233">
    <property type="component" value="Chromosome"/>
</dbReference>
<reference evidence="1 2" key="1">
    <citation type="submission" date="2019-08" db="EMBL/GenBank/DDBJ databases">
        <title>Deep-cultivation of Planctomycetes and their phenomic and genomic characterization uncovers novel biology.</title>
        <authorList>
            <person name="Wiegand S."/>
            <person name="Jogler M."/>
            <person name="Boedeker C."/>
            <person name="Pinto D."/>
            <person name="Vollmers J."/>
            <person name="Rivas-Marin E."/>
            <person name="Kohn T."/>
            <person name="Peeters S.H."/>
            <person name="Heuer A."/>
            <person name="Rast P."/>
            <person name="Oberbeckmann S."/>
            <person name="Bunk B."/>
            <person name="Jeske O."/>
            <person name="Meyerdierks A."/>
            <person name="Storesund J.E."/>
            <person name="Kallscheuer N."/>
            <person name="Luecker S."/>
            <person name="Lage O.M."/>
            <person name="Pohl T."/>
            <person name="Merkel B.J."/>
            <person name="Hornburger P."/>
            <person name="Mueller R.-W."/>
            <person name="Bruemmer F."/>
            <person name="Labrenz M."/>
            <person name="Spormann A.M."/>
            <person name="Op den Camp H."/>
            <person name="Overmann J."/>
            <person name="Amann R."/>
            <person name="Jetten M.S.M."/>
            <person name="Mascher T."/>
            <person name="Medema M.H."/>
            <person name="Devos D.P."/>
            <person name="Kaster A.-K."/>
            <person name="Ovreas L."/>
            <person name="Rohde M."/>
            <person name="Galperin M.Y."/>
            <person name="Jogler C."/>
        </authorList>
    </citation>
    <scope>NUCLEOTIDE SEQUENCE [LARGE SCALE GENOMIC DNA]</scope>
    <source>
        <strain evidence="1 2">OJF2</strain>
    </source>
</reference>
<dbReference type="RefSeq" id="WP_148596228.1">
    <property type="nucleotide sequence ID" value="NZ_CP042997.1"/>
</dbReference>
<protein>
    <submittedName>
        <fullName evidence="1">Uncharacterized protein</fullName>
    </submittedName>
</protein>
<dbReference type="KEGG" id="agv:OJF2_51440"/>
<organism evidence="1 2">
    <name type="scientific">Aquisphaera giovannonii</name>
    <dbReference type="NCBI Taxonomy" id="406548"/>
    <lineage>
        <taxon>Bacteria</taxon>
        <taxon>Pseudomonadati</taxon>
        <taxon>Planctomycetota</taxon>
        <taxon>Planctomycetia</taxon>
        <taxon>Isosphaerales</taxon>
        <taxon>Isosphaeraceae</taxon>
        <taxon>Aquisphaera</taxon>
    </lineage>
</organism>
<gene>
    <name evidence="1" type="ORF">OJF2_51440</name>
</gene>
<evidence type="ECO:0000313" key="2">
    <source>
        <dbReference type="Proteomes" id="UP000324233"/>
    </source>
</evidence>
<proteinExistence type="predicted"/>
<accession>A0A5B9W9P5</accession>